<dbReference type="Proteomes" id="UP000507470">
    <property type="component" value="Unassembled WGS sequence"/>
</dbReference>
<evidence type="ECO:0000313" key="2">
    <source>
        <dbReference type="Proteomes" id="UP000507470"/>
    </source>
</evidence>
<proteinExistence type="predicted"/>
<name>A0A6J8AGL6_MYTCO</name>
<protein>
    <recommendedName>
        <fullName evidence="3">Endonuclease/exonuclease/phosphatase domain-containing protein</fullName>
    </recommendedName>
</protein>
<dbReference type="EMBL" id="CACVKT020001387">
    <property type="protein sequence ID" value="CAC5367797.1"/>
    <property type="molecule type" value="Genomic_DNA"/>
</dbReference>
<dbReference type="OrthoDB" id="10444512at2759"/>
<accession>A0A6J8AGL6</accession>
<dbReference type="AlphaFoldDB" id="A0A6J8AGL6"/>
<sequence>MTSNLVYLDELTKRSDIILLQEHWLYSHEKNNLYIIFTDFNCHIKCFQIDDVIIDDVLDRKRAHAGVAICVNNIVRILEKLPDGSNRIAAIHLNFNVPPRINWNKIDKSEYQRLIELYLQSKITNLTIENFDEFVISACKIITQTADTLQPPNSRKRGKNSRYWTPNMTEILNRSKFHYWMWKQEETSDKSSIHFQQMRAFKKKLRSEQRKIEVAKRQSKFTKIMSLSDRND</sequence>
<organism evidence="1 2">
    <name type="scientific">Mytilus coruscus</name>
    <name type="common">Sea mussel</name>
    <dbReference type="NCBI Taxonomy" id="42192"/>
    <lineage>
        <taxon>Eukaryota</taxon>
        <taxon>Metazoa</taxon>
        <taxon>Spiralia</taxon>
        <taxon>Lophotrochozoa</taxon>
        <taxon>Mollusca</taxon>
        <taxon>Bivalvia</taxon>
        <taxon>Autobranchia</taxon>
        <taxon>Pteriomorphia</taxon>
        <taxon>Mytilida</taxon>
        <taxon>Mytiloidea</taxon>
        <taxon>Mytilidae</taxon>
        <taxon>Mytilinae</taxon>
        <taxon>Mytilus</taxon>
    </lineage>
</organism>
<reference evidence="1 2" key="1">
    <citation type="submission" date="2020-06" db="EMBL/GenBank/DDBJ databases">
        <authorList>
            <person name="Li R."/>
            <person name="Bekaert M."/>
        </authorList>
    </citation>
    <scope>NUCLEOTIDE SEQUENCE [LARGE SCALE GENOMIC DNA]</scope>
    <source>
        <strain evidence="2">wild</strain>
    </source>
</reference>
<keyword evidence="2" id="KW-1185">Reference proteome</keyword>
<evidence type="ECO:0000313" key="1">
    <source>
        <dbReference type="EMBL" id="CAC5367797.1"/>
    </source>
</evidence>
<evidence type="ECO:0008006" key="3">
    <source>
        <dbReference type="Google" id="ProtNLM"/>
    </source>
</evidence>
<gene>
    <name evidence="1" type="ORF">MCOR_7569</name>
</gene>